<name>Q12XB0_METBU</name>
<accession>Q12XB0</accession>
<gene>
    <name evidence="1" type="ordered locus">Mbur_0976</name>
</gene>
<reference evidence="2" key="1">
    <citation type="journal article" date="2009" name="ISME J.">
        <title>The genome sequence of the psychrophilic archaeon, Methanococcoides burtonii: the role of genome evolution in cold adaptation.</title>
        <authorList>
            <person name="Allen M.A."/>
            <person name="Lauro F.M."/>
            <person name="Williams T.J."/>
            <person name="Burg D."/>
            <person name="Siddiqui K.S."/>
            <person name="De Francisci D."/>
            <person name="Chong K.W."/>
            <person name="Pilak O."/>
            <person name="Chew H.H."/>
            <person name="De Maere M.Z."/>
            <person name="Ting L."/>
            <person name="Katrib M."/>
            <person name="Ng C."/>
            <person name="Sowers K.R."/>
            <person name="Galperin M.Y."/>
            <person name="Anderson I.J."/>
            <person name="Ivanova N."/>
            <person name="Dalin E."/>
            <person name="Martinez M."/>
            <person name="Lapidus A."/>
            <person name="Hauser L."/>
            <person name="Land M."/>
            <person name="Thomas T."/>
            <person name="Cavicchioli R."/>
        </authorList>
    </citation>
    <scope>NUCLEOTIDE SEQUENCE [LARGE SCALE GENOMIC DNA]</scope>
    <source>
        <strain evidence="2">DSM 6242 / NBRC 107633 / OCM 468 / ACE-M</strain>
    </source>
</reference>
<proteinExistence type="predicted"/>
<dbReference type="KEGG" id="mbu:Mbur_0976"/>
<dbReference type="AlphaFoldDB" id="Q12XB0"/>
<sequence length="262" mass="30629">MPYGYDVFILELSSAYVFPISAARISLFDNINELMPYDMSDDWDKNLVKKYKNLPFLDVVRNRNVKPVITKSPHKMNCASIDTDFVVHNIDDFVYDEVEPKMMLPKSDKKVIAVGAFPAEFWNMYPNLKWYEYDYPEFYNMYKGEEYDIAIIGDCKNDEMKLSFRPNKPVICYKPTVYIDYLKTFPKASALTDKNEILSLVRTANVGTSLGIDGCRYEAFNNKYWIKHEFTNLDTITADNNIIYCNGWVLPQHLIREEVLEV</sequence>
<evidence type="ECO:0000313" key="2">
    <source>
        <dbReference type="Proteomes" id="UP000001979"/>
    </source>
</evidence>
<dbReference type="HOGENOM" id="CLU_067491_0_0_2"/>
<dbReference type="STRING" id="259564.Mbur_0976"/>
<protein>
    <submittedName>
        <fullName evidence="1">Uncharacterized protein</fullName>
    </submittedName>
</protein>
<dbReference type="Proteomes" id="UP000001979">
    <property type="component" value="Chromosome"/>
</dbReference>
<organism evidence="1 2">
    <name type="scientific">Methanococcoides burtonii (strain DSM 6242 / NBRC 107633 / OCM 468 / ACE-M)</name>
    <dbReference type="NCBI Taxonomy" id="259564"/>
    <lineage>
        <taxon>Archaea</taxon>
        <taxon>Methanobacteriati</taxon>
        <taxon>Methanobacteriota</taxon>
        <taxon>Stenosarchaea group</taxon>
        <taxon>Methanomicrobia</taxon>
        <taxon>Methanosarcinales</taxon>
        <taxon>Methanosarcinaceae</taxon>
        <taxon>Methanococcoides</taxon>
    </lineage>
</organism>
<dbReference type="EMBL" id="CP000300">
    <property type="protein sequence ID" value="ABE51916.1"/>
    <property type="molecule type" value="Genomic_DNA"/>
</dbReference>
<evidence type="ECO:0000313" key="1">
    <source>
        <dbReference type="EMBL" id="ABE51916.1"/>
    </source>
</evidence>
<keyword evidence="2" id="KW-1185">Reference proteome</keyword>